<evidence type="ECO:0000256" key="2">
    <source>
        <dbReference type="ARBA" id="ARBA00022475"/>
    </source>
</evidence>
<feature type="transmembrane region" description="Helical" evidence="6">
    <location>
        <begin position="6"/>
        <end position="25"/>
    </location>
</feature>
<dbReference type="PANTHER" id="PTHR35007:SF2">
    <property type="entry name" value="PILUS ASSEMBLE PROTEIN"/>
    <property type="match status" value="1"/>
</dbReference>
<evidence type="ECO:0000259" key="7">
    <source>
        <dbReference type="Pfam" id="PF00482"/>
    </source>
</evidence>
<name>A0ABP9VMM6_9BACT</name>
<gene>
    <name evidence="8" type="ORF">Rcae01_00873</name>
</gene>
<dbReference type="Pfam" id="PF00482">
    <property type="entry name" value="T2SSF"/>
    <property type="match status" value="1"/>
</dbReference>
<keyword evidence="5 6" id="KW-0472">Membrane</keyword>
<evidence type="ECO:0000313" key="9">
    <source>
        <dbReference type="Proteomes" id="UP001416858"/>
    </source>
</evidence>
<evidence type="ECO:0000313" key="8">
    <source>
        <dbReference type="EMBL" id="GAA5505428.1"/>
    </source>
</evidence>
<proteinExistence type="predicted"/>
<evidence type="ECO:0000256" key="4">
    <source>
        <dbReference type="ARBA" id="ARBA00022989"/>
    </source>
</evidence>
<feature type="domain" description="Type II secretion system protein GspF" evidence="7">
    <location>
        <begin position="157"/>
        <end position="284"/>
    </location>
</feature>
<protein>
    <recommendedName>
        <fullName evidence="7">Type II secretion system protein GspF domain-containing protein</fullName>
    </recommendedName>
</protein>
<reference evidence="8 9" key="1">
    <citation type="submission" date="2024-02" db="EMBL/GenBank/DDBJ databases">
        <title>Rhodopirellula caenicola NBRC 110016.</title>
        <authorList>
            <person name="Ichikawa N."/>
            <person name="Katano-Makiyama Y."/>
            <person name="Hidaka K."/>
        </authorList>
    </citation>
    <scope>NUCLEOTIDE SEQUENCE [LARGE SCALE GENOMIC DNA]</scope>
    <source>
        <strain evidence="8 9">NBRC 110016</strain>
    </source>
</reference>
<keyword evidence="2" id="KW-1003">Cell membrane</keyword>
<keyword evidence="4 6" id="KW-1133">Transmembrane helix</keyword>
<dbReference type="Proteomes" id="UP001416858">
    <property type="component" value="Unassembled WGS sequence"/>
</dbReference>
<evidence type="ECO:0000256" key="5">
    <source>
        <dbReference type="ARBA" id="ARBA00023136"/>
    </source>
</evidence>
<evidence type="ECO:0000256" key="6">
    <source>
        <dbReference type="SAM" id="Phobius"/>
    </source>
</evidence>
<dbReference type="InterPro" id="IPR018076">
    <property type="entry name" value="T2SS_GspF_dom"/>
</dbReference>
<keyword evidence="3 6" id="KW-0812">Transmembrane</keyword>
<evidence type="ECO:0000256" key="3">
    <source>
        <dbReference type="ARBA" id="ARBA00022692"/>
    </source>
</evidence>
<dbReference type="RefSeq" id="WP_345682456.1">
    <property type="nucleotide sequence ID" value="NZ_BAABRO010000001.1"/>
</dbReference>
<comment type="subcellular location">
    <subcellularLocation>
        <location evidence="1">Cell membrane</location>
        <topology evidence="1">Multi-pass membrane protein</topology>
    </subcellularLocation>
</comment>
<evidence type="ECO:0000256" key="1">
    <source>
        <dbReference type="ARBA" id="ARBA00004651"/>
    </source>
</evidence>
<comment type="caution">
    <text evidence="8">The sequence shown here is derived from an EMBL/GenBank/DDBJ whole genome shotgun (WGS) entry which is preliminary data.</text>
</comment>
<feature type="transmembrane region" description="Helical" evidence="6">
    <location>
        <begin position="71"/>
        <end position="94"/>
    </location>
</feature>
<dbReference type="PANTHER" id="PTHR35007">
    <property type="entry name" value="INTEGRAL MEMBRANE PROTEIN-RELATED"/>
    <property type="match status" value="1"/>
</dbReference>
<keyword evidence="9" id="KW-1185">Reference proteome</keyword>
<organism evidence="8 9">
    <name type="scientific">Novipirellula caenicola</name>
    <dbReference type="NCBI Taxonomy" id="1536901"/>
    <lineage>
        <taxon>Bacteria</taxon>
        <taxon>Pseudomonadati</taxon>
        <taxon>Planctomycetota</taxon>
        <taxon>Planctomycetia</taxon>
        <taxon>Pirellulales</taxon>
        <taxon>Pirellulaceae</taxon>
        <taxon>Novipirellula</taxon>
    </lineage>
</organism>
<sequence>MNLLISAFFLTVVFLIAWYAIRSMLLRDKTLARWEQSADIDVTAALDSSSPRGWLSGWLFLAGYRRGSAPWVFIAAMIACTAIGLGAATLFLLSGLQDVMEQTVVLVPGGVGETFLPVVWVAPWIIAILLICLPVTVVRSARRKRVALIEQDLPLAMELMATLSEAGLSFDSALLRIFKTRLAGRPLANELNMYQADLLAGRPRIQSLRRLSGRIRIGSISILVSALVQAEQMGMGIAKVLRTQADDIRARRREKAIAFANSLPVKRLFPLVICFLPGLFVWTLGPAFVQLFKLTETFTRGGGF</sequence>
<accession>A0ABP9VMM6</accession>
<dbReference type="EMBL" id="BAABRO010000001">
    <property type="protein sequence ID" value="GAA5505428.1"/>
    <property type="molecule type" value="Genomic_DNA"/>
</dbReference>
<feature type="transmembrane region" description="Helical" evidence="6">
    <location>
        <begin position="268"/>
        <end position="289"/>
    </location>
</feature>
<feature type="transmembrane region" description="Helical" evidence="6">
    <location>
        <begin position="114"/>
        <end position="138"/>
    </location>
</feature>